<reference evidence="2" key="1">
    <citation type="submission" date="2024-03" db="EMBL/GenBank/DDBJ databases">
        <title>WGS assembly of Saponaria officinalis var. Norfolk2.</title>
        <authorList>
            <person name="Jenkins J."/>
            <person name="Shu S."/>
            <person name="Grimwood J."/>
            <person name="Barry K."/>
            <person name="Goodstein D."/>
            <person name="Schmutz J."/>
            <person name="Leebens-Mack J."/>
            <person name="Osbourn A."/>
        </authorList>
    </citation>
    <scope>NUCLEOTIDE SEQUENCE [LARGE SCALE GENOMIC DNA]</scope>
    <source>
        <strain evidence="2">JIC</strain>
    </source>
</reference>
<dbReference type="EMBL" id="JBDFQZ010000014">
    <property type="protein sequence ID" value="KAK9666292.1"/>
    <property type="molecule type" value="Genomic_DNA"/>
</dbReference>
<evidence type="ECO:0000256" key="1">
    <source>
        <dbReference type="SAM" id="SignalP"/>
    </source>
</evidence>
<keyword evidence="1" id="KW-0732">Signal</keyword>
<protein>
    <submittedName>
        <fullName evidence="2">Uncharacterized protein</fullName>
    </submittedName>
</protein>
<keyword evidence="3" id="KW-1185">Reference proteome</keyword>
<feature type="chain" id="PRO_5043542098" evidence="1">
    <location>
        <begin position="21"/>
        <end position="103"/>
    </location>
</feature>
<dbReference type="Proteomes" id="UP001443914">
    <property type="component" value="Unassembled WGS sequence"/>
</dbReference>
<comment type="caution">
    <text evidence="2">The sequence shown here is derived from an EMBL/GenBank/DDBJ whole genome shotgun (WGS) entry which is preliminary data.</text>
</comment>
<accession>A0AAW1GXD7</accession>
<name>A0AAW1GXD7_SAPOF</name>
<gene>
    <name evidence="2" type="ORF">RND81_14G174800</name>
</gene>
<feature type="signal peptide" evidence="1">
    <location>
        <begin position="1"/>
        <end position="20"/>
    </location>
</feature>
<sequence length="103" mass="11464">MEKLAILAFFVLMLSTPTLARMPTKSNTIAMVTNGDNNNNEEHKTKNEPILVMEEIMVMEEPYNSEVAEQNGGLKCAQVLEDCFRTPCCSGLRCDLGIHARCV</sequence>
<evidence type="ECO:0000313" key="3">
    <source>
        <dbReference type="Proteomes" id="UP001443914"/>
    </source>
</evidence>
<organism evidence="2 3">
    <name type="scientific">Saponaria officinalis</name>
    <name type="common">Common soapwort</name>
    <name type="synonym">Lychnis saponaria</name>
    <dbReference type="NCBI Taxonomy" id="3572"/>
    <lineage>
        <taxon>Eukaryota</taxon>
        <taxon>Viridiplantae</taxon>
        <taxon>Streptophyta</taxon>
        <taxon>Embryophyta</taxon>
        <taxon>Tracheophyta</taxon>
        <taxon>Spermatophyta</taxon>
        <taxon>Magnoliopsida</taxon>
        <taxon>eudicotyledons</taxon>
        <taxon>Gunneridae</taxon>
        <taxon>Pentapetalae</taxon>
        <taxon>Caryophyllales</taxon>
        <taxon>Caryophyllaceae</taxon>
        <taxon>Caryophylleae</taxon>
        <taxon>Saponaria</taxon>
    </lineage>
</organism>
<dbReference type="AlphaFoldDB" id="A0AAW1GXD7"/>
<proteinExistence type="predicted"/>
<evidence type="ECO:0000313" key="2">
    <source>
        <dbReference type="EMBL" id="KAK9666292.1"/>
    </source>
</evidence>